<evidence type="ECO:0000256" key="2">
    <source>
        <dbReference type="SAM" id="Phobius"/>
    </source>
</evidence>
<feature type="region of interest" description="Disordered" evidence="1">
    <location>
        <begin position="124"/>
        <end position="148"/>
    </location>
</feature>
<protein>
    <submittedName>
        <fullName evidence="3">Uncharacterized protein</fullName>
    </submittedName>
</protein>
<dbReference type="AlphaFoldDB" id="D7WAD6"/>
<dbReference type="RefSeq" id="WP_005286191.1">
    <property type="nucleotide sequence ID" value="NZ_CM000961.1"/>
</dbReference>
<feature type="region of interest" description="Disordered" evidence="1">
    <location>
        <begin position="229"/>
        <end position="248"/>
    </location>
</feature>
<keyword evidence="4" id="KW-1185">Reference proteome</keyword>
<dbReference type="Proteomes" id="UP000004208">
    <property type="component" value="Unassembled WGS sequence"/>
</dbReference>
<dbReference type="OrthoDB" id="10014777at2"/>
<dbReference type="EMBL" id="ACLJ02000001">
    <property type="protein sequence ID" value="EFK54817.1"/>
    <property type="molecule type" value="Genomic_DNA"/>
</dbReference>
<dbReference type="HOGENOM" id="CLU_1118689_0_0_11"/>
<accession>D7WAD6</accession>
<keyword evidence="2" id="KW-0472">Membrane</keyword>
<feature type="transmembrane region" description="Helical" evidence="2">
    <location>
        <begin position="188"/>
        <end position="214"/>
    </location>
</feature>
<sequence>MTIPRPEVRSRPETQLNDLFPWMKSFPDQAGPANLARVTSAWISKHPFKPLFAMSRYVARSTEITGNGTRLDLFIDEWKRQSPDMLAWSARDLLTLEGVGPRRQTMLVELVVAAAVAEQRRHNEELGLPATSQLDEPGRWAPKPKERAPLPAMKQAALEKKPSAGVQQPSEEKPPFAWSLQMIMATMYITFMVFAAPNIAFSFVVAAAGAMLIYKAGLKEGQKMLEGPRSRYFRPINPNEDDHPELIR</sequence>
<evidence type="ECO:0000313" key="3">
    <source>
        <dbReference type="EMBL" id="EFK54817.1"/>
    </source>
</evidence>
<keyword evidence="2" id="KW-1133">Transmembrane helix</keyword>
<dbReference type="STRING" id="585529.HMPREF0291_10075"/>
<proteinExistence type="predicted"/>
<evidence type="ECO:0000313" key="4">
    <source>
        <dbReference type="Proteomes" id="UP000004208"/>
    </source>
</evidence>
<organism evidence="3 4">
    <name type="scientific">Corynebacterium genitalium ATCC 33030</name>
    <dbReference type="NCBI Taxonomy" id="585529"/>
    <lineage>
        <taxon>Bacteria</taxon>
        <taxon>Bacillati</taxon>
        <taxon>Actinomycetota</taxon>
        <taxon>Actinomycetes</taxon>
        <taxon>Mycobacteriales</taxon>
        <taxon>Corynebacteriaceae</taxon>
        <taxon>Corynebacterium</taxon>
    </lineage>
</organism>
<comment type="caution">
    <text evidence="3">The sequence shown here is derived from an EMBL/GenBank/DDBJ whole genome shotgun (WGS) entry which is preliminary data.</text>
</comment>
<name>D7WAD6_9CORY</name>
<keyword evidence="2" id="KW-0812">Transmembrane</keyword>
<evidence type="ECO:0000256" key="1">
    <source>
        <dbReference type="SAM" id="MobiDB-lite"/>
    </source>
</evidence>
<reference evidence="3" key="1">
    <citation type="submission" date="2010-06" db="EMBL/GenBank/DDBJ databases">
        <authorList>
            <person name="Muzny D."/>
            <person name="Qin X."/>
            <person name="Buhay C."/>
            <person name="Dugan-Rocha S."/>
            <person name="Ding Y."/>
            <person name="Chen G."/>
            <person name="Hawes A."/>
            <person name="Holder M."/>
            <person name="Jhangiani S."/>
            <person name="Johnson A."/>
            <person name="Khan Z."/>
            <person name="Li Z."/>
            <person name="Liu W."/>
            <person name="Liu X."/>
            <person name="Perez L."/>
            <person name="Shen H."/>
            <person name="Wang Q."/>
            <person name="Watt J."/>
            <person name="Xi L."/>
            <person name="Xin Y."/>
            <person name="Zhou J."/>
            <person name="Deng J."/>
            <person name="Jiang H."/>
            <person name="Liu Y."/>
            <person name="Qu J."/>
            <person name="Song X.-Z."/>
            <person name="Zhang L."/>
            <person name="Villasana D."/>
            <person name="Johnson A."/>
            <person name="Liu J."/>
            <person name="Liyanage D."/>
            <person name="Lorensuhewa L."/>
            <person name="Robinson T."/>
            <person name="Song A."/>
            <person name="Song B.-B."/>
            <person name="Dinh H."/>
            <person name="Thornton R."/>
            <person name="Coyle M."/>
            <person name="Francisco L."/>
            <person name="Jackson L."/>
            <person name="Javaid M."/>
            <person name="Korchina V."/>
            <person name="Kovar C."/>
            <person name="Mata R."/>
            <person name="Mathew T."/>
            <person name="Ngo R."/>
            <person name="Nguyen L."/>
            <person name="Nguyen N."/>
            <person name="Okwuonu G."/>
            <person name="Ongeri F."/>
            <person name="Pham C."/>
            <person name="Simmons D."/>
            <person name="Wilczek-Boney K."/>
            <person name="Hale W."/>
            <person name="Jakkamsetti A."/>
            <person name="Pham P."/>
            <person name="Ruth R."/>
            <person name="San Lucas F."/>
            <person name="Warren J."/>
            <person name="Zhang J."/>
            <person name="Zhao Z."/>
            <person name="Zhou C."/>
            <person name="Zhu D."/>
            <person name="Lee S."/>
            <person name="Bess C."/>
            <person name="Blankenburg K."/>
            <person name="Forbes L."/>
            <person name="Fu Q."/>
            <person name="Gubbala S."/>
            <person name="Hirani K."/>
            <person name="Jayaseelan J.C."/>
            <person name="Lara F."/>
            <person name="Munidasa M."/>
            <person name="Palculict T."/>
            <person name="Patil S."/>
            <person name="Pu L.-L."/>
            <person name="Saada N."/>
            <person name="Tang L."/>
            <person name="Weissenberger G."/>
            <person name="Zhu Y."/>
            <person name="Hemphill L."/>
            <person name="Shang Y."/>
            <person name="Youmans B."/>
            <person name="Ayvaz T."/>
            <person name="Ross M."/>
            <person name="Santibanez J."/>
            <person name="Aqrawi P."/>
            <person name="Gross S."/>
            <person name="Joshi V."/>
            <person name="Fowler G."/>
            <person name="Nazareth L."/>
            <person name="Reid J."/>
            <person name="Worley K."/>
            <person name="Petrosino J."/>
            <person name="Highlander S."/>
            <person name="Gibbs R."/>
        </authorList>
    </citation>
    <scope>NUCLEOTIDE SEQUENCE [LARGE SCALE GENOMIC DNA]</scope>
    <source>
        <strain evidence="3">ATCC 33030</strain>
    </source>
</reference>
<gene>
    <name evidence="3" type="ORF">HMPREF0291_10075</name>
</gene>